<organism evidence="1 2">
    <name type="scientific">Morella rubra</name>
    <name type="common">Chinese bayberry</name>
    <dbReference type="NCBI Taxonomy" id="262757"/>
    <lineage>
        <taxon>Eukaryota</taxon>
        <taxon>Viridiplantae</taxon>
        <taxon>Streptophyta</taxon>
        <taxon>Embryophyta</taxon>
        <taxon>Tracheophyta</taxon>
        <taxon>Spermatophyta</taxon>
        <taxon>Magnoliopsida</taxon>
        <taxon>eudicotyledons</taxon>
        <taxon>Gunneridae</taxon>
        <taxon>Pentapetalae</taxon>
        <taxon>rosids</taxon>
        <taxon>fabids</taxon>
        <taxon>Fagales</taxon>
        <taxon>Myricaceae</taxon>
        <taxon>Morella</taxon>
    </lineage>
</organism>
<gene>
    <name evidence="1" type="ORF">CJ030_MR2G011925</name>
</gene>
<dbReference type="EMBL" id="RXIC02000020">
    <property type="protein sequence ID" value="KAB1223188.1"/>
    <property type="molecule type" value="Genomic_DNA"/>
</dbReference>
<keyword evidence="2" id="KW-1185">Reference proteome</keyword>
<dbReference type="OrthoDB" id="1906820at2759"/>
<evidence type="ECO:0000313" key="2">
    <source>
        <dbReference type="Proteomes" id="UP000516437"/>
    </source>
</evidence>
<evidence type="ECO:0008006" key="3">
    <source>
        <dbReference type="Google" id="ProtNLM"/>
    </source>
</evidence>
<sequence length="96" mass="10587">MVGDLVRRYKSHQMAWNSILREPEDIWKPPDPGNLKINYDVVVAEGNLFLAAICCNSLGTIVLARTCKIDGRSPIKGEAWAARLACQMAGEVGNQM</sequence>
<dbReference type="AlphaFoldDB" id="A0A6A1WHR4"/>
<reference evidence="1 2" key="1">
    <citation type="journal article" date="2019" name="Plant Biotechnol. J.">
        <title>The red bayberry genome and genetic basis of sex determination.</title>
        <authorList>
            <person name="Jia H.M."/>
            <person name="Jia H.J."/>
            <person name="Cai Q.L."/>
            <person name="Wang Y."/>
            <person name="Zhao H.B."/>
            <person name="Yang W.F."/>
            <person name="Wang G.Y."/>
            <person name="Li Y.H."/>
            <person name="Zhan D.L."/>
            <person name="Shen Y.T."/>
            <person name="Niu Q.F."/>
            <person name="Chang L."/>
            <person name="Qiu J."/>
            <person name="Zhao L."/>
            <person name="Xie H.B."/>
            <person name="Fu W.Y."/>
            <person name="Jin J."/>
            <person name="Li X.W."/>
            <person name="Jiao Y."/>
            <person name="Zhou C.C."/>
            <person name="Tu T."/>
            <person name="Chai C.Y."/>
            <person name="Gao J.L."/>
            <person name="Fan L.J."/>
            <person name="van de Weg E."/>
            <person name="Wang J.Y."/>
            <person name="Gao Z.S."/>
        </authorList>
    </citation>
    <scope>NUCLEOTIDE SEQUENCE [LARGE SCALE GENOMIC DNA]</scope>
    <source>
        <tissue evidence="1">Leaves</tissue>
    </source>
</reference>
<protein>
    <recommendedName>
        <fullName evidence="3">RNase H type-1 domain-containing protein</fullName>
    </recommendedName>
</protein>
<name>A0A6A1WHR4_9ROSI</name>
<evidence type="ECO:0000313" key="1">
    <source>
        <dbReference type="EMBL" id="KAB1223188.1"/>
    </source>
</evidence>
<accession>A0A6A1WHR4</accession>
<comment type="caution">
    <text evidence="1">The sequence shown here is derived from an EMBL/GenBank/DDBJ whole genome shotgun (WGS) entry which is preliminary data.</text>
</comment>
<proteinExistence type="predicted"/>
<dbReference type="Proteomes" id="UP000516437">
    <property type="component" value="Chromosome 2"/>
</dbReference>